<gene>
    <name evidence="2" type="ORF">BYL167_LOCUS30395</name>
    <name evidence="4" type="ORF">GIL414_LOCUS34865</name>
    <name evidence="3" type="ORF">SMN809_LOCUS34110</name>
</gene>
<evidence type="ECO:0000259" key="1">
    <source>
        <dbReference type="PROSITE" id="PS51484"/>
    </source>
</evidence>
<organism evidence="4 5">
    <name type="scientific">Rotaria magnacalcarata</name>
    <dbReference type="NCBI Taxonomy" id="392030"/>
    <lineage>
        <taxon>Eukaryota</taxon>
        <taxon>Metazoa</taxon>
        <taxon>Spiralia</taxon>
        <taxon>Gnathifera</taxon>
        <taxon>Rotifera</taxon>
        <taxon>Eurotatoria</taxon>
        <taxon>Bdelloidea</taxon>
        <taxon>Philodinida</taxon>
        <taxon>Philodinidae</taxon>
        <taxon>Rotaria</taxon>
    </lineage>
</organism>
<dbReference type="AlphaFoldDB" id="A0A8S2XN31"/>
<reference evidence="4" key="1">
    <citation type="submission" date="2021-02" db="EMBL/GenBank/DDBJ databases">
        <authorList>
            <person name="Nowell W R."/>
        </authorList>
    </citation>
    <scope>NUCLEOTIDE SEQUENCE</scope>
</reference>
<dbReference type="Proteomes" id="UP000676336">
    <property type="component" value="Unassembled WGS sequence"/>
</dbReference>
<evidence type="ECO:0000313" key="5">
    <source>
        <dbReference type="Proteomes" id="UP000681720"/>
    </source>
</evidence>
<feature type="non-terminal residue" evidence="4">
    <location>
        <position position="63"/>
    </location>
</feature>
<dbReference type="EMBL" id="CAJOBI010077187">
    <property type="protein sequence ID" value="CAF4482753.1"/>
    <property type="molecule type" value="Genomic_DNA"/>
</dbReference>
<dbReference type="Pfam" id="PF10162">
    <property type="entry name" value="G8"/>
    <property type="match status" value="1"/>
</dbReference>
<protein>
    <recommendedName>
        <fullName evidence="1">G8 domain-containing protein</fullName>
    </recommendedName>
</protein>
<proteinExistence type="predicted"/>
<evidence type="ECO:0000313" key="3">
    <source>
        <dbReference type="EMBL" id="CAF4482753.1"/>
    </source>
</evidence>
<comment type="caution">
    <text evidence="4">The sequence shown here is derived from an EMBL/GenBank/DDBJ whole genome shotgun (WGS) entry which is preliminary data.</text>
</comment>
<dbReference type="EMBL" id="CAJOBJ010081726">
    <property type="protein sequence ID" value="CAF4504024.1"/>
    <property type="molecule type" value="Genomic_DNA"/>
</dbReference>
<dbReference type="Proteomes" id="UP000681967">
    <property type="component" value="Unassembled WGS sequence"/>
</dbReference>
<dbReference type="EMBL" id="CAJOBH010049679">
    <property type="protein sequence ID" value="CAF4372876.1"/>
    <property type="molecule type" value="Genomic_DNA"/>
</dbReference>
<dbReference type="PROSITE" id="PS51484">
    <property type="entry name" value="G8"/>
    <property type="match status" value="1"/>
</dbReference>
<dbReference type="InterPro" id="IPR019316">
    <property type="entry name" value="G8_domain"/>
</dbReference>
<name>A0A8S2XN31_9BILA</name>
<dbReference type="Proteomes" id="UP000681720">
    <property type="component" value="Unassembled WGS sequence"/>
</dbReference>
<sequence length="63" mass="6571">MNIDTIIINGGRLIAGLPNDTFSGSVEIILRNSGPVTVSLPSNFPARESQFIGVLGGLDLNGM</sequence>
<evidence type="ECO:0000313" key="2">
    <source>
        <dbReference type="EMBL" id="CAF4372876.1"/>
    </source>
</evidence>
<feature type="domain" description="G8" evidence="1">
    <location>
        <begin position="1"/>
        <end position="63"/>
    </location>
</feature>
<accession>A0A8S2XN31</accession>
<evidence type="ECO:0000313" key="4">
    <source>
        <dbReference type="EMBL" id="CAF4504024.1"/>
    </source>
</evidence>